<sequence length="440" mass="48866">MTDLPTDSPASSEAPSLPEKRILTKHDLAEFQDSEAYAQYIGFIEALNQAVLGRKLTEACHESETTQALVKLLDTISDLATATPPLQTDGRFGNPAFRTFYDGVHDQATSWVEPLLRGSPKLRDDEERAAAAREVGGYLQESFGSRERIDYGTGHEANFMAFLLCLVQLDLFTVADHPALVLRVFHRYLRVMRQLQFGYWLEPAGSHGVWGLDDYHFLPFLFGSAQLVGHRYIKPKSIHDAETVQEFAKDYIYLASIKFINEVKTASLRWHSPMLDDISGVKTWDKVNSGMLKMYRAEVLGKLPIMQHFLFGTFINFVPSRRHDGEEEEEEEEVIEAPNASPITTGGAPNHPTPPKSYGGQALIRGQDGHTYTIIAGKRIRINTGADHCSHDHSADGADPLDHVYAKGQEAPTCCGMRIPSAIGAAQQGARGGVRRIPFD</sequence>
<dbReference type="PANTHER" id="PTHR10012">
    <property type="entry name" value="SERINE/THREONINE-PROTEIN PHOSPHATASE 2A REGULATORY SUBUNIT B"/>
    <property type="match status" value="1"/>
</dbReference>
<gene>
    <name evidence="8" type="primary">RRD2_1</name>
    <name evidence="8" type="ORF">IWQ60_004556</name>
</gene>
<comment type="catalytic activity">
    <reaction evidence="1 6">
        <text>[protein]-peptidylproline (omega=180) = [protein]-peptidylproline (omega=0)</text>
        <dbReference type="Rhea" id="RHEA:16237"/>
        <dbReference type="Rhea" id="RHEA-COMP:10747"/>
        <dbReference type="Rhea" id="RHEA-COMP:10748"/>
        <dbReference type="ChEBI" id="CHEBI:83833"/>
        <dbReference type="ChEBI" id="CHEBI:83834"/>
        <dbReference type="EC" id="5.2.1.8"/>
    </reaction>
</comment>
<comment type="caution">
    <text evidence="8">The sequence shown here is derived from an EMBL/GenBank/DDBJ whole genome shotgun (WGS) entry which is preliminary data.</text>
</comment>
<dbReference type="InterPro" id="IPR043170">
    <property type="entry name" value="PTPA_C_lid"/>
</dbReference>
<feature type="compositionally biased region" description="Acidic residues" evidence="7">
    <location>
        <begin position="326"/>
        <end position="335"/>
    </location>
</feature>
<dbReference type="GO" id="GO:0005737">
    <property type="term" value="C:cytoplasm"/>
    <property type="evidence" value="ECO:0007669"/>
    <property type="project" value="UniProtKB-SubCell"/>
</dbReference>
<evidence type="ECO:0000256" key="7">
    <source>
        <dbReference type="SAM" id="MobiDB-lite"/>
    </source>
</evidence>
<evidence type="ECO:0000313" key="8">
    <source>
        <dbReference type="EMBL" id="KAJ1925436.1"/>
    </source>
</evidence>
<dbReference type="FunFam" id="1.20.120.1150:FF:000002">
    <property type="entry name" value="Serine/threonine-protein phosphatase 2A activator"/>
    <property type="match status" value="1"/>
</dbReference>
<evidence type="ECO:0000256" key="3">
    <source>
        <dbReference type="ARBA" id="ARBA00022490"/>
    </source>
</evidence>
<accession>A0A9W8DZN6</accession>
<dbReference type="InterPro" id="IPR004327">
    <property type="entry name" value="Phstyr_phstse_ac"/>
</dbReference>
<dbReference type="EC" id="5.2.1.8" evidence="6"/>
<keyword evidence="5 6" id="KW-0413">Isomerase</keyword>
<comment type="similarity">
    <text evidence="6">Belongs to the PTPA-type PPIase family.</text>
</comment>
<dbReference type="GO" id="GO:0005634">
    <property type="term" value="C:nucleus"/>
    <property type="evidence" value="ECO:0007669"/>
    <property type="project" value="TreeGrafter"/>
</dbReference>
<name>A0A9W8DZN6_9FUNG</name>
<keyword evidence="9" id="KW-1185">Reference proteome</keyword>
<dbReference type="OrthoDB" id="16120at2759"/>
<dbReference type="Gene3D" id="1.20.120.1150">
    <property type="match status" value="1"/>
</dbReference>
<feature type="region of interest" description="Disordered" evidence="7">
    <location>
        <begin position="322"/>
        <end position="359"/>
    </location>
</feature>
<reference evidence="8" key="1">
    <citation type="submission" date="2022-07" db="EMBL/GenBank/DDBJ databases">
        <title>Phylogenomic reconstructions and comparative analyses of Kickxellomycotina fungi.</title>
        <authorList>
            <person name="Reynolds N.K."/>
            <person name="Stajich J.E."/>
            <person name="Barry K."/>
            <person name="Grigoriev I.V."/>
            <person name="Crous P."/>
            <person name="Smith M.E."/>
        </authorList>
    </citation>
    <scope>NUCLEOTIDE SEQUENCE</scope>
    <source>
        <strain evidence="8">RSA 861</strain>
    </source>
</reference>
<dbReference type="GO" id="GO:0003755">
    <property type="term" value="F:peptidyl-prolyl cis-trans isomerase activity"/>
    <property type="evidence" value="ECO:0007669"/>
    <property type="project" value="UniProtKB-KW"/>
</dbReference>
<dbReference type="Pfam" id="PF03095">
    <property type="entry name" value="PTPA"/>
    <property type="match status" value="1"/>
</dbReference>
<comment type="subcellular location">
    <subcellularLocation>
        <location evidence="2 6">Cytoplasm</location>
    </subcellularLocation>
</comment>
<dbReference type="CDD" id="cd04087">
    <property type="entry name" value="PTPA"/>
    <property type="match status" value="1"/>
</dbReference>
<evidence type="ECO:0000313" key="9">
    <source>
        <dbReference type="Proteomes" id="UP001150569"/>
    </source>
</evidence>
<dbReference type="PANTHER" id="PTHR10012:SF5">
    <property type="entry name" value="SERINE_THREONINE-PROTEIN PHOSPHATASE 2A ACTIVATOR 2"/>
    <property type="match status" value="1"/>
</dbReference>
<protein>
    <recommendedName>
        <fullName evidence="6">Serine/threonine-protein phosphatase 2A activator</fullName>
        <ecNumber evidence="6">5.2.1.8</ecNumber>
    </recommendedName>
    <alternativeName>
        <fullName evidence="6">Phosphotyrosyl phosphatase activator</fullName>
    </alternativeName>
</protein>
<dbReference type="EMBL" id="JANBPT010000223">
    <property type="protein sequence ID" value="KAJ1925436.1"/>
    <property type="molecule type" value="Genomic_DNA"/>
</dbReference>
<dbReference type="GO" id="GO:0007052">
    <property type="term" value="P:mitotic spindle organization"/>
    <property type="evidence" value="ECO:0007669"/>
    <property type="project" value="TreeGrafter"/>
</dbReference>
<evidence type="ECO:0000256" key="5">
    <source>
        <dbReference type="ARBA" id="ARBA00023235"/>
    </source>
</evidence>
<organism evidence="8 9">
    <name type="scientific">Tieghemiomyces parasiticus</name>
    <dbReference type="NCBI Taxonomy" id="78921"/>
    <lineage>
        <taxon>Eukaryota</taxon>
        <taxon>Fungi</taxon>
        <taxon>Fungi incertae sedis</taxon>
        <taxon>Zoopagomycota</taxon>
        <taxon>Kickxellomycotina</taxon>
        <taxon>Dimargaritomycetes</taxon>
        <taxon>Dimargaritales</taxon>
        <taxon>Dimargaritaceae</taxon>
        <taxon>Tieghemiomyces</taxon>
    </lineage>
</organism>
<proteinExistence type="inferred from homology"/>
<evidence type="ECO:0000256" key="4">
    <source>
        <dbReference type="ARBA" id="ARBA00023110"/>
    </source>
</evidence>
<evidence type="ECO:0000256" key="2">
    <source>
        <dbReference type="ARBA" id="ARBA00004496"/>
    </source>
</evidence>
<keyword evidence="4 6" id="KW-0697">Rotamase</keyword>
<dbReference type="GO" id="GO:0000159">
    <property type="term" value="C:protein phosphatase type 2A complex"/>
    <property type="evidence" value="ECO:0007669"/>
    <property type="project" value="TreeGrafter"/>
</dbReference>
<evidence type="ECO:0000256" key="1">
    <source>
        <dbReference type="ARBA" id="ARBA00000971"/>
    </source>
</evidence>
<dbReference type="InterPro" id="IPR037218">
    <property type="entry name" value="PTPA_sf"/>
</dbReference>
<dbReference type="GO" id="GO:0008160">
    <property type="term" value="F:protein tyrosine phosphatase activator activity"/>
    <property type="evidence" value="ECO:0007669"/>
    <property type="project" value="TreeGrafter"/>
</dbReference>
<dbReference type="AlphaFoldDB" id="A0A9W8DZN6"/>
<dbReference type="SUPFAM" id="SSF140984">
    <property type="entry name" value="PTPA-like"/>
    <property type="match status" value="1"/>
</dbReference>
<keyword evidence="3 6" id="KW-0963">Cytoplasm</keyword>
<evidence type="ECO:0000256" key="6">
    <source>
        <dbReference type="RuleBase" id="RU361210"/>
    </source>
</evidence>
<dbReference type="Proteomes" id="UP001150569">
    <property type="component" value="Unassembled WGS sequence"/>
</dbReference>
<comment type="function">
    <text evidence="6">PPIases accelerate the folding of proteins. It catalyzes the cis-trans isomerization of proline imidic peptide bonds in oligopeptides.</text>
</comment>